<dbReference type="Proteomes" id="UP000262004">
    <property type="component" value="Chromosome"/>
</dbReference>
<protein>
    <submittedName>
        <fullName evidence="3">Transposase, partial</fullName>
    </submittedName>
</protein>
<feature type="region of interest" description="Disordered" evidence="1">
    <location>
        <begin position="119"/>
        <end position="173"/>
    </location>
</feature>
<keyword evidence="4" id="KW-1185">Reference proteome</keyword>
<accession>A0A2Z6E0H4</accession>
<dbReference type="AlphaFoldDB" id="A0A2Z6E0H4"/>
<evidence type="ECO:0000313" key="3">
    <source>
        <dbReference type="EMBL" id="BBD78253.1"/>
    </source>
</evidence>
<dbReference type="EMBL" id="AP018558">
    <property type="protein sequence ID" value="BBD78253.1"/>
    <property type="molecule type" value="Genomic_DNA"/>
</dbReference>
<proteinExistence type="predicted"/>
<organism evidence="3 4">
    <name type="scientific">Hydrogenophilus thermoluteolus</name>
    <name type="common">Pseudomonas hydrogenothermophila</name>
    <dbReference type="NCBI Taxonomy" id="297"/>
    <lineage>
        <taxon>Bacteria</taxon>
        <taxon>Pseudomonadati</taxon>
        <taxon>Pseudomonadota</taxon>
        <taxon>Hydrogenophilia</taxon>
        <taxon>Hydrogenophilales</taxon>
        <taxon>Hydrogenophilaceae</taxon>
        <taxon>Hydrogenophilus</taxon>
    </lineage>
</organism>
<dbReference type="PANTHER" id="PTHR33627">
    <property type="entry name" value="TRANSPOSASE"/>
    <property type="match status" value="1"/>
</dbReference>
<dbReference type="PANTHER" id="PTHR33627:SF1">
    <property type="entry name" value="TRANSPOSASE"/>
    <property type="match status" value="1"/>
</dbReference>
<dbReference type="KEGG" id="htl:HPTL_1999"/>
<feature type="domain" description="Transposase IS4-like" evidence="2">
    <location>
        <begin position="37"/>
        <end position="104"/>
    </location>
</feature>
<evidence type="ECO:0000313" key="4">
    <source>
        <dbReference type="Proteomes" id="UP000262004"/>
    </source>
</evidence>
<dbReference type="GO" id="GO:0006313">
    <property type="term" value="P:DNA transposition"/>
    <property type="evidence" value="ECO:0007669"/>
    <property type="project" value="InterPro"/>
</dbReference>
<evidence type="ECO:0000256" key="1">
    <source>
        <dbReference type="SAM" id="MobiDB-lite"/>
    </source>
</evidence>
<dbReference type="InterPro" id="IPR039365">
    <property type="entry name" value="IS701-like"/>
</dbReference>
<dbReference type="GO" id="GO:0004803">
    <property type="term" value="F:transposase activity"/>
    <property type="evidence" value="ECO:0007669"/>
    <property type="project" value="InterPro"/>
</dbReference>
<dbReference type="GO" id="GO:0003677">
    <property type="term" value="F:DNA binding"/>
    <property type="evidence" value="ECO:0007669"/>
    <property type="project" value="InterPro"/>
</dbReference>
<dbReference type="Pfam" id="PF01609">
    <property type="entry name" value="DDE_Tnp_1"/>
    <property type="match status" value="1"/>
</dbReference>
<dbReference type="InterPro" id="IPR002559">
    <property type="entry name" value="Transposase_11"/>
</dbReference>
<dbReference type="SUPFAM" id="SSF53098">
    <property type="entry name" value="Ribonuclease H-like"/>
    <property type="match status" value="1"/>
</dbReference>
<dbReference type="InterPro" id="IPR012337">
    <property type="entry name" value="RNaseH-like_sf"/>
</dbReference>
<evidence type="ECO:0000259" key="2">
    <source>
        <dbReference type="Pfam" id="PF01609"/>
    </source>
</evidence>
<sequence>MGVLRSRFAAVRVRAAHRDYWRSTLREPEWLLIEWPETESEPSHYFLCTLPETYSLTQLVHTVKMRWRIERDYRELKQEVGLGHYEGRNWRGFHHHATLTIAAYGFLLLQRLKDPDKKNRALSKAPPLPQGYIPRGSPKSTTPRTRLDRNDSLLDCPTHRPTASEVSLLRENA</sequence>
<gene>
    <name evidence="3" type="ORF">HPTL_1999</name>
</gene>
<reference evidence="3 4" key="1">
    <citation type="submission" date="2018-04" db="EMBL/GenBank/DDBJ databases">
        <title>Complete genome sequence of Hydrogenophilus thermoluteolus TH-1.</title>
        <authorList>
            <person name="Arai H."/>
        </authorList>
    </citation>
    <scope>NUCLEOTIDE SEQUENCE [LARGE SCALE GENOMIC DNA]</scope>
    <source>
        <strain evidence="3 4">TH-1</strain>
    </source>
</reference>
<name>A0A2Z6E0H4_HYDTE</name>